<evidence type="ECO:0000313" key="1">
    <source>
        <dbReference type="EMBL" id="KAK0511574.1"/>
    </source>
</evidence>
<protein>
    <submittedName>
        <fullName evidence="1">Uncharacterized protein</fullName>
    </submittedName>
</protein>
<evidence type="ECO:0000313" key="2">
    <source>
        <dbReference type="Proteomes" id="UP001166286"/>
    </source>
</evidence>
<dbReference type="Proteomes" id="UP001166286">
    <property type="component" value="Unassembled WGS sequence"/>
</dbReference>
<sequence length="280" mass="31816">MATLKSIPYLAIEQALAQGKDTLQDQRVFNTNLHKREEIESILPDLQHFPPDDDQPWILLEPWLNLIMASQGLREVDVHRIRLPGSFLIQVIHASKLGLQMGRISEDDAEDLAGAFPRKTTDGSTLEDLIKTKKFLVRLDTCSLKDAIIGKGPIQSVQDLWMRLATSTRGMAGIRDLRLHDPSTPIYMYLFPWKDDMNTALEYRVYCAPPTGKIAAISQYEWHAPWYHASAAKHDQEAIANRLLENCQGLHQEIMGHPAMTEALRNRGFVFDVYEDPSTQ</sequence>
<reference evidence="1" key="1">
    <citation type="submission" date="2023-03" db="EMBL/GenBank/DDBJ databases">
        <title>Complete genome of Cladonia borealis.</title>
        <authorList>
            <person name="Park H."/>
        </authorList>
    </citation>
    <scope>NUCLEOTIDE SEQUENCE</scope>
    <source>
        <strain evidence="1">ANT050790</strain>
    </source>
</reference>
<dbReference type="AlphaFoldDB" id="A0AA39V4P6"/>
<name>A0AA39V4P6_9LECA</name>
<comment type="caution">
    <text evidence="1">The sequence shown here is derived from an EMBL/GenBank/DDBJ whole genome shotgun (WGS) entry which is preliminary data.</text>
</comment>
<accession>A0AA39V4P6</accession>
<keyword evidence="2" id="KW-1185">Reference proteome</keyword>
<gene>
    <name evidence="1" type="ORF">JMJ35_006147</name>
</gene>
<dbReference type="EMBL" id="JAFEKC020000013">
    <property type="protein sequence ID" value="KAK0511574.1"/>
    <property type="molecule type" value="Genomic_DNA"/>
</dbReference>
<proteinExistence type="predicted"/>
<organism evidence="1 2">
    <name type="scientific">Cladonia borealis</name>
    <dbReference type="NCBI Taxonomy" id="184061"/>
    <lineage>
        <taxon>Eukaryota</taxon>
        <taxon>Fungi</taxon>
        <taxon>Dikarya</taxon>
        <taxon>Ascomycota</taxon>
        <taxon>Pezizomycotina</taxon>
        <taxon>Lecanoromycetes</taxon>
        <taxon>OSLEUM clade</taxon>
        <taxon>Lecanoromycetidae</taxon>
        <taxon>Lecanorales</taxon>
        <taxon>Lecanorineae</taxon>
        <taxon>Cladoniaceae</taxon>
        <taxon>Cladonia</taxon>
    </lineage>
</organism>